<evidence type="ECO:0000256" key="1">
    <source>
        <dbReference type="SAM" id="MobiDB-lite"/>
    </source>
</evidence>
<feature type="compositionally biased region" description="Polar residues" evidence="1">
    <location>
        <begin position="37"/>
        <end position="46"/>
    </location>
</feature>
<accession>A0AAW0FYA5</accession>
<sequence>MTGSDSDEYEPSQMRGEMEEEYFRALPSPRPGRMAAQETSSRNSMLFNGGACDSQLTDSQFVTTLDGGPNSVHRQAEYSLDRMTERLTRKEQIVMIAMSDETVQSELRGCREENQRLKKLLMRTMQDSLKQSDRIMLLEEALRVYNDHFEQIIPASKKDEESNITESALFKSNAVLPTEKMTLLIRSQSSLTKDHGLK</sequence>
<evidence type="ECO:0000313" key="2">
    <source>
        <dbReference type="EMBL" id="KAK7684302.1"/>
    </source>
</evidence>
<feature type="compositionally biased region" description="Acidic residues" evidence="1">
    <location>
        <begin position="1"/>
        <end position="10"/>
    </location>
</feature>
<evidence type="ECO:0000313" key="3">
    <source>
        <dbReference type="Proteomes" id="UP001385951"/>
    </source>
</evidence>
<gene>
    <name evidence="2" type="ORF">QCA50_012626</name>
</gene>
<keyword evidence="3" id="KW-1185">Reference proteome</keyword>
<dbReference type="AlphaFoldDB" id="A0AAW0FYA5"/>
<feature type="region of interest" description="Disordered" evidence="1">
    <location>
        <begin position="1"/>
        <end position="47"/>
    </location>
</feature>
<reference evidence="2 3" key="1">
    <citation type="submission" date="2022-09" db="EMBL/GenBank/DDBJ databases">
        <authorList>
            <person name="Palmer J.M."/>
        </authorList>
    </citation>
    <scope>NUCLEOTIDE SEQUENCE [LARGE SCALE GENOMIC DNA]</scope>
    <source>
        <strain evidence="2 3">DSM 7382</strain>
    </source>
</reference>
<protein>
    <submittedName>
        <fullName evidence="2">Uncharacterized protein</fullName>
    </submittedName>
</protein>
<name>A0AAW0FYA5_9APHY</name>
<dbReference type="Proteomes" id="UP001385951">
    <property type="component" value="Unassembled WGS sequence"/>
</dbReference>
<proteinExistence type="predicted"/>
<organism evidence="2 3">
    <name type="scientific">Cerrena zonata</name>
    <dbReference type="NCBI Taxonomy" id="2478898"/>
    <lineage>
        <taxon>Eukaryota</taxon>
        <taxon>Fungi</taxon>
        <taxon>Dikarya</taxon>
        <taxon>Basidiomycota</taxon>
        <taxon>Agaricomycotina</taxon>
        <taxon>Agaricomycetes</taxon>
        <taxon>Polyporales</taxon>
        <taxon>Cerrenaceae</taxon>
        <taxon>Cerrena</taxon>
    </lineage>
</organism>
<dbReference type="EMBL" id="JASBNA010000026">
    <property type="protein sequence ID" value="KAK7684302.1"/>
    <property type="molecule type" value="Genomic_DNA"/>
</dbReference>
<comment type="caution">
    <text evidence="2">The sequence shown here is derived from an EMBL/GenBank/DDBJ whole genome shotgun (WGS) entry which is preliminary data.</text>
</comment>